<dbReference type="AlphaFoldDB" id="A0A3L6SVC2"/>
<keyword evidence="2" id="KW-1185">Reference proteome</keyword>
<evidence type="ECO:0000313" key="2">
    <source>
        <dbReference type="Proteomes" id="UP000275267"/>
    </source>
</evidence>
<organism evidence="1 2">
    <name type="scientific">Panicum miliaceum</name>
    <name type="common">Proso millet</name>
    <name type="synonym">Broomcorn millet</name>
    <dbReference type="NCBI Taxonomy" id="4540"/>
    <lineage>
        <taxon>Eukaryota</taxon>
        <taxon>Viridiplantae</taxon>
        <taxon>Streptophyta</taxon>
        <taxon>Embryophyta</taxon>
        <taxon>Tracheophyta</taxon>
        <taxon>Spermatophyta</taxon>
        <taxon>Magnoliopsida</taxon>
        <taxon>Liliopsida</taxon>
        <taxon>Poales</taxon>
        <taxon>Poaceae</taxon>
        <taxon>PACMAD clade</taxon>
        <taxon>Panicoideae</taxon>
        <taxon>Panicodae</taxon>
        <taxon>Paniceae</taxon>
        <taxon>Panicinae</taxon>
        <taxon>Panicum</taxon>
        <taxon>Panicum sect. Panicum</taxon>
    </lineage>
</organism>
<proteinExistence type="predicted"/>
<name>A0A3L6SVC2_PANMI</name>
<gene>
    <name evidence="1" type="ORF">C2845_PM05G37040</name>
</gene>
<reference evidence="2" key="1">
    <citation type="journal article" date="2019" name="Nat. Commun.">
        <title>The genome of broomcorn millet.</title>
        <authorList>
            <person name="Zou C."/>
            <person name="Miki D."/>
            <person name="Li D."/>
            <person name="Tang Q."/>
            <person name="Xiao L."/>
            <person name="Rajput S."/>
            <person name="Deng P."/>
            <person name="Jia W."/>
            <person name="Huang R."/>
            <person name="Zhang M."/>
            <person name="Sun Y."/>
            <person name="Hu J."/>
            <person name="Fu X."/>
            <person name="Schnable P.S."/>
            <person name="Li F."/>
            <person name="Zhang H."/>
            <person name="Feng B."/>
            <person name="Zhu X."/>
            <person name="Liu R."/>
            <person name="Schnable J.C."/>
            <person name="Zhu J.-K."/>
            <person name="Zhang H."/>
        </authorList>
    </citation>
    <scope>NUCLEOTIDE SEQUENCE [LARGE SCALE GENOMIC DNA]</scope>
</reference>
<protein>
    <submittedName>
        <fullName evidence="1">Uncharacterized protein</fullName>
    </submittedName>
</protein>
<evidence type="ECO:0000313" key="1">
    <source>
        <dbReference type="EMBL" id="RLN28353.1"/>
    </source>
</evidence>
<dbReference type="EMBL" id="PQIB02000003">
    <property type="protein sequence ID" value="RLN28353.1"/>
    <property type="molecule type" value="Genomic_DNA"/>
</dbReference>
<sequence length="53" mass="5793">MWRCGSAREQRLLLCGGSAYGGGGREGTDTAVAPFPRYLLIILLHKCTVMQHT</sequence>
<comment type="caution">
    <text evidence="1">The sequence shown here is derived from an EMBL/GenBank/DDBJ whole genome shotgun (WGS) entry which is preliminary data.</text>
</comment>
<dbReference type="Proteomes" id="UP000275267">
    <property type="component" value="Unassembled WGS sequence"/>
</dbReference>
<accession>A0A3L6SVC2</accession>